<dbReference type="InterPro" id="IPR005018">
    <property type="entry name" value="DOMON_domain"/>
</dbReference>
<dbReference type="STRING" id="1073089.A0A1L9RAZ9"/>
<evidence type="ECO:0000256" key="9">
    <source>
        <dbReference type="SAM" id="SignalP"/>
    </source>
</evidence>
<dbReference type="SMART" id="SM00664">
    <property type="entry name" value="DoH"/>
    <property type="match status" value="1"/>
</dbReference>
<evidence type="ECO:0000313" key="13">
    <source>
        <dbReference type="Proteomes" id="UP000184383"/>
    </source>
</evidence>
<dbReference type="InterPro" id="IPR015920">
    <property type="entry name" value="Cellobiose_DH-like_cyt"/>
</dbReference>
<keyword evidence="3 8" id="KW-0812">Transmembrane</keyword>
<evidence type="ECO:0000259" key="10">
    <source>
        <dbReference type="SMART" id="SM00664"/>
    </source>
</evidence>
<feature type="transmembrane region" description="Helical" evidence="8">
    <location>
        <begin position="288"/>
        <end position="307"/>
    </location>
</feature>
<dbReference type="GO" id="GO:0016020">
    <property type="term" value="C:membrane"/>
    <property type="evidence" value="ECO:0007669"/>
    <property type="project" value="UniProtKB-SubCell"/>
</dbReference>
<dbReference type="AlphaFoldDB" id="A0A1L9RAZ9"/>
<evidence type="ECO:0000313" key="12">
    <source>
        <dbReference type="EMBL" id="OJJ32095.1"/>
    </source>
</evidence>
<dbReference type="Pfam" id="PF03188">
    <property type="entry name" value="Cytochrom_B561"/>
    <property type="match status" value="1"/>
</dbReference>
<dbReference type="EMBL" id="KV878215">
    <property type="protein sequence ID" value="OJJ32095.1"/>
    <property type="molecule type" value="Genomic_DNA"/>
</dbReference>
<dbReference type="Proteomes" id="UP000184383">
    <property type="component" value="Unassembled WGS sequence"/>
</dbReference>
<dbReference type="SUPFAM" id="SSF49344">
    <property type="entry name" value="CBD9-like"/>
    <property type="match status" value="1"/>
</dbReference>
<keyword evidence="2" id="KW-0813">Transport</keyword>
<evidence type="ECO:0000256" key="4">
    <source>
        <dbReference type="ARBA" id="ARBA00022982"/>
    </source>
</evidence>
<gene>
    <name evidence="12" type="ORF">ASPWEDRAFT_31033</name>
</gene>
<feature type="transmembrane region" description="Helical" evidence="8">
    <location>
        <begin position="360"/>
        <end position="382"/>
    </location>
</feature>
<organism evidence="12 13">
    <name type="scientific">Aspergillus wentii DTO 134E9</name>
    <dbReference type="NCBI Taxonomy" id="1073089"/>
    <lineage>
        <taxon>Eukaryota</taxon>
        <taxon>Fungi</taxon>
        <taxon>Dikarya</taxon>
        <taxon>Ascomycota</taxon>
        <taxon>Pezizomycotina</taxon>
        <taxon>Eurotiomycetes</taxon>
        <taxon>Eurotiomycetidae</taxon>
        <taxon>Eurotiales</taxon>
        <taxon>Aspergillaceae</taxon>
        <taxon>Aspergillus</taxon>
        <taxon>Aspergillus subgen. Cremei</taxon>
    </lineage>
</organism>
<evidence type="ECO:0008006" key="14">
    <source>
        <dbReference type="Google" id="ProtNLM"/>
    </source>
</evidence>
<keyword evidence="6 8" id="KW-0472">Membrane</keyword>
<reference evidence="13" key="1">
    <citation type="journal article" date="2017" name="Genome Biol.">
        <title>Comparative genomics reveals high biological diversity and specific adaptations in the industrially and medically important fungal genus Aspergillus.</title>
        <authorList>
            <person name="de Vries R.P."/>
            <person name="Riley R."/>
            <person name="Wiebenga A."/>
            <person name="Aguilar-Osorio G."/>
            <person name="Amillis S."/>
            <person name="Uchima C.A."/>
            <person name="Anderluh G."/>
            <person name="Asadollahi M."/>
            <person name="Askin M."/>
            <person name="Barry K."/>
            <person name="Battaglia E."/>
            <person name="Bayram O."/>
            <person name="Benocci T."/>
            <person name="Braus-Stromeyer S.A."/>
            <person name="Caldana C."/>
            <person name="Canovas D."/>
            <person name="Cerqueira G.C."/>
            <person name="Chen F."/>
            <person name="Chen W."/>
            <person name="Choi C."/>
            <person name="Clum A."/>
            <person name="Dos Santos R.A."/>
            <person name="Damasio A.R."/>
            <person name="Diallinas G."/>
            <person name="Emri T."/>
            <person name="Fekete E."/>
            <person name="Flipphi M."/>
            <person name="Freyberg S."/>
            <person name="Gallo A."/>
            <person name="Gournas C."/>
            <person name="Habgood R."/>
            <person name="Hainaut M."/>
            <person name="Harispe M.L."/>
            <person name="Henrissat B."/>
            <person name="Hilden K.S."/>
            <person name="Hope R."/>
            <person name="Hossain A."/>
            <person name="Karabika E."/>
            <person name="Karaffa L."/>
            <person name="Karanyi Z."/>
            <person name="Krasevec N."/>
            <person name="Kuo A."/>
            <person name="Kusch H."/>
            <person name="LaButti K."/>
            <person name="Lagendijk E.L."/>
            <person name="Lapidus A."/>
            <person name="Levasseur A."/>
            <person name="Lindquist E."/>
            <person name="Lipzen A."/>
            <person name="Logrieco A.F."/>
            <person name="MacCabe A."/>
            <person name="Maekelae M.R."/>
            <person name="Malavazi I."/>
            <person name="Melin P."/>
            <person name="Meyer V."/>
            <person name="Mielnichuk N."/>
            <person name="Miskei M."/>
            <person name="Molnar A.P."/>
            <person name="Mule G."/>
            <person name="Ngan C.Y."/>
            <person name="Orejas M."/>
            <person name="Orosz E."/>
            <person name="Ouedraogo J.P."/>
            <person name="Overkamp K.M."/>
            <person name="Park H.-S."/>
            <person name="Perrone G."/>
            <person name="Piumi F."/>
            <person name="Punt P.J."/>
            <person name="Ram A.F."/>
            <person name="Ramon A."/>
            <person name="Rauscher S."/>
            <person name="Record E."/>
            <person name="Riano-Pachon D.M."/>
            <person name="Robert V."/>
            <person name="Roehrig J."/>
            <person name="Ruller R."/>
            <person name="Salamov A."/>
            <person name="Salih N.S."/>
            <person name="Samson R.A."/>
            <person name="Sandor E."/>
            <person name="Sanguinetti M."/>
            <person name="Schuetze T."/>
            <person name="Sepcic K."/>
            <person name="Shelest E."/>
            <person name="Sherlock G."/>
            <person name="Sophianopoulou V."/>
            <person name="Squina F.M."/>
            <person name="Sun H."/>
            <person name="Susca A."/>
            <person name="Todd R.B."/>
            <person name="Tsang A."/>
            <person name="Unkles S.E."/>
            <person name="van de Wiele N."/>
            <person name="van Rossen-Uffink D."/>
            <person name="Oliveira J.V."/>
            <person name="Vesth T.C."/>
            <person name="Visser J."/>
            <person name="Yu J.-H."/>
            <person name="Zhou M."/>
            <person name="Andersen M.R."/>
            <person name="Archer D.B."/>
            <person name="Baker S.E."/>
            <person name="Benoit I."/>
            <person name="Brakhage A.A."/>
            <person name="Braus G.H."/>
            <person name="Fischer R."/>
            <person name="Frisvad J.C."/>
            <person name="Goldman G.H."/>
            <person name="Houbraken J."/>
            <person name="Oakley B."/>
            <person name="Pocsi I."/>
            <person name="Scazzocchio C."/>
            <person name="Seiboth B."/>
            <person name="vanKuyk P.A."/>
            <person name="Wortman J."/>
            <person name="Dyer P.S."/>
            <person name="Grigoriev I.V."/>
        </authorList>
    </citation>
    <scope>NUCLEOTIDE SEQUENCE [LARGE SCALE GENOMIC DNA]</scope>
    <source>
        <strain evidence="13">DTO 134E9</strain>
    </source>
</reference>
<accession>A0A1L9RAZ9</accession>
<feature type="domain" description="DOMON" evidence="10">
    <location>
        <begin position="64"/>
        <end position="153"/>
    </location>
</feature>
<dbReference type="InterPro" id="IPR006593">
    <property type="entry name" value="Cyt_b561/ferric_Rdtase_TM"/>
</dbReference>
<feature type="domain" description="Cytochrome b561" evidence="11">
    <location>
        <begin position="222"/>
        <end position="344"/>
    </location>
</feature>
<evidence type="ECO:0000259" key="11">
    <source>
        <dbReference type="SMART" id="SM00665"/>
    </source>
</evidence>
<feature type="transmembrane region" description="Helical" evidence="8">
    <location>
        <begin position="327"/>
        <end position="348"/>
    </location>
</feature>
<keyword evidence="4" id="KW-0249">Electron transport</keyword>
<feature type="transmembrane region" description="Helical" evidence="8">
    <location>
        <begin position="221"/>
        <end position="244"/>
    </location>
</feature>
<name>A0A1L9RAZ9_ASPWE</name>
<evidence type="ECO:0000256" key="2">
    <source>
        <dbReference type="ARBA" id="ARBA00022448"/>
    </source>
</evidence>
<evidence type="ECO:0000256" key="7">
    <source>
        <dbReference type="SAM" id="MobiDB-lite"/>
    </source>
</evidence>
<dbReference type="CDD" id="cd09630">
    <property type="entry name" value="CDH_like_cytochrome"/>
    <property type="match status" value="1"/>
</dbReference>
<dbReference type="Gene3D" id="2.60.40.1210">
    <property type="entry name" value="Cellobiose dehydrogenase, cytochrome domain"/>
    <property type="match status" value="1"/>
</dbReference>
<keyword evidence="5 8" id="KW-1133">Transmembrane helix</keyword>
<feature type="chain" id="PRO_5013064059" description="DOMON domain-containing protein" evidence="9">
    <location>
        <begin position="22"/>
        <end position="422"/>
    </location>
</feature>
<evidence type="ECO:0000256" key="6">
    <source>
        <dbReference type="ARBA" id="ARBA00023136"/>
    </source>
</evidence>
<keyword evidence="13" id="KW-1185">Reference proteome</keyword>
<dbReference type="Pfam" id="PF16010">
    <property type="entry name" value="CDH-cyt"/>
    <property type="match status" value="1"/>
</dbReference>
<evidence type="ECO:0000256" key="3">
    <source>
        <dbReference type="ARBA" id="ARBA00022692"/>
    </source>
</evidence>
<dbReference type="Gene3D" id="1.20.120.1770">
    <property type="match status" value="1"/>
</dbReference>
<sequence length="422" mass="46360">MMLFLLYITAILMGIVPSVFAQIVSYSPSSGSGVTYSVNIPKKTAQLGNGTIYFQLEAPANISWFAFGQGSEMTDGNLFIVYSGINGNVTLSTRSTSGHYEPSYDSSIRAFLLEGSGVRHGLMTANIRCDSCMSLHSGNNIMSNQSSWIWALKQGDPLRSSNTSYPLDQHDWHGIFSLDLTKAIGGNFENPFTIPYHSIFDYTPKSFQQQISDILLHKKRIAHGVITSIAFVLLFPNFALTIFIPSRFAVPWIHAPLQMFAVCMALAGFGIGVSVAKDLQELGGYHGILGYVAIIGVSVFQPILGIIQHLRYRKTKEKTLYGLVHRWFGRFCCILGIVNGGIGFHYAVTKNPDIPPASPIAYGLIAASVGGIYVSVVLWKTFKFKPWFCSRSRKPLAEKGSHPPVTTNSLNVDASKNKAWLP</sequence>
<proteinExistence type="predicted"/>
<dbReference type="CDD" id="cd08760">
    <property type="entry name" value="Cyt_b561_FRRS1_like"/>
    <property type="match status" value="1"/>
</dbReference>
<feature type="signal peptide" evidence="9">
    <location>
        <begin position="1"/>
        <end position="21"/>
    </location>
</feature>
<dbReference type="OrthoDB" id="19261at2759"/>
<evidence type="ECO:0000256" key="8">
    <source>
        <dbReference type="SAM" id="Phobius"/>
    </source>
</evidence>
<dbReference type="RefSeq" id="XP_040685772.1">
    <property type="nucleotide sequence ID" value="XM_040833493.1"/>
</dbReference>
<protein>
    <recommendedName>
        <fullName evidence="14">DOMON domain-containing protein</fullName>
    </recommendedName>
</protein>
<feature type="transmembrane region" description="Helical" evidence="8">
    <location>
        <begin position="256"/>
        <end position="276"/>
    </location>
</feature>
<dbReference type="PANTHER" id="PTHR47797:SF1">
    <property type="entry name" value="CYTOCHROME B561 DOMAIN-CONTAINING PROTEIN-RELATED"/>
    <property type="match status" value="1"/>
</dbReference>
<feature type="region of interest" description="Disordered" evidence="7">
    <location>
        <begin position="396"/>
        <end position="422"/>
    </location>
</feature>
<evidence type="ECO:0000256" key="1">
    <source>
        <dbReference type="ARBA" id="ARBA00004370"/>
    </source>
</evidence>
<dbReference type="PANTHER" id="PTHR47797">
    <property type="entry name" value="DEHYDROGENASE, PUTATIVE (AFU_ORTHOLOGUE AFUA_8G05805)-RELATED"/>
    <property type="match status" value="1"/>
</dbReference>
<keyword evidence="9" id="KW-0732">Signal</keyword>
<feature type="compositionally biased region" description="Polar residues" evidence="7">
    <location>
        <begin position="404"/>
        <end position="414"/>
    </location>
</feature>
<comment type="subcellular location">
    <subcellularLocation>
        <location evidence="1">Membrane</location>
    </subcellularLocation>
</comment>
<dbReference type="VEuPathDB" id="FungiDB:ASPWEDRAFT_31033"/>
<dbReference type="GeneID" id="63749341"/>
<evidence type="ECO:0000256" key="5">
    <source>
        <dbReference type="ARBA" id="ARBA00022989"/>
    </source>
</evidence>
<dbReference type="SMART" id="SM00665">
    <property type="entry name" value="B561"/>
    <property type="match status" value="1"/>
</dbReference>